<organism evidence="14 15">
    <name type="scientific">Hypsizygus marmoreus</name>
    <name type="common">White beech mushroom</name>
    <name type="synonym">Agaricus marmoreus</name>
    <dbReference type="NCBI Taxonomy" id="39966"/>
    <lineage>
        <taxon>Eukaryota</taxon>
        <taxon>Fungi</taxon>
        <taxon>Dikarya</taxon>
        <taxon>Basidiomycota</taxon>
        <taxon>Agaricomycotina</taxon>
        <taxon>Agaricomycetes</taxon>
        <taxon>Agaricomycetidae</taxon>
        <taxon>Agaricales</taxon>
        <taxon>Tricholomatineae</taxon>
        <taxon>Lyophyllaceae</taxon>
        <taxon>Hypsizygus</taxon>
    </lineage>
</organism>
<dbReference type="FunFam" id="3.40.50.10440:FF:000001">
    <property type="entry name" value="Dihydroxyacetone kinase, DhaK subunit"/>
    <property type="match status" value="1"/>
</dbReference>
<keyword evidence="6 14" id="KW-0418">Kinase</keyword>
<dbReference type="FunFam" id="3.30.1180.20:FF:000001">
    <property type="entry name" value="Dihydroxyacetone kinase 1"/>
    <property type="match status" value="1"/>
</dbReference>
<dbReference type="SUPFAM" id="SSF101473">
    <property type="entry name" value="DhaL-like"/>
    <property type="match status" value="1"/>
</dbReference>
<comment type="catalytic activity">
    <reaction evidence="10">
        <text>dihydroxyacetone + ATP = dihydroxyacetone phosphate + ADP + H(+)</text>
        <dbReference type="Rhea" id="RHEA:15773"/>
        <dbReference type="ChEBI" id="CHEBI:15378"/>
        <dbReference type="ChEBI" id="CHEBI:16016"/>
        <dbReference type="ChEBI" id="CHEBI:30616"/>
        <dbReference type="ChEBI" id="CHEBI:57642"/>
        <dbReference type="ChEBI" id="CHEBI:456216"/>
        <dbReference type="EC" id="2.7.1.29"/>
    </reaction>
</comment>
<evidence type="ECO:0000256" key="6">
    <source>
        <dbReference type="ARBA" id="ARBA00022777"/>
    </source>
</evidence>
<gene>
    <name evidence="14" type="primary">dak1_0</name>
    <name evidence="14" type="ORF">Hypma_003872</name>
</gene>
<dbReference type="InParanoid" id="A0A369K6X1"/>
<evidence type="ECO:0000256" key="9">
    <source>
        <dbReference type="ARBA" id="ARBA00047974"/>
    </source>
</evidence>
<dbReference type="EMBL" id="LUEZ02000015">
    <property type="protein sequence ID" value="RDB27554.1"/>
    <property type="molecule type" value="Genomic_DNA"/>
</dbReference>
<dbReference type="Gene3D" id="3.40.50.10440">
    <property type="entry name" value="Dihydroxyacetone kinase, domain 1"/>
    <property type="match status" value="1"/>
</dbReference>
<comment type="pathway">
    <text evidence="2">Polyol metabolism; glycerol fermentation; glycerone phosphate from glycerol (oxidative route): step 2/2.</text>
</comment>
<proteinExistence type="inferred from homology"/>
<dbReference type="InterPro" id="IPR050861">
    <property type="entry name" value="Dihydroxyacetone_Kinase"/>
</dbReference>
<evidence type="ECO:0000256" key="1">
    <source>
        <dbReference type="ARBA" id="ARBA00003264"/>
    </source>
</evidence>
<comment type="caution">
    <text evidence="14">The sequence shown here is derived from an EMBL/GenBank/DDBJ whole genome shotgun (WGS) entry which is preliminary data.</text>
</comment>
<evidence type="ECO:0000259" key="12">
    <source>
        <dbReference type="PROSITE" id="PS51480"/>
    </source>
</evidence>
<dbReference type="OrthoDB" id="1724672at2759"/>
<dbReference type="InterPro" id="IPR004007">
    <property type="entry name" value="DhaL_dom"/>
</dbReference>
<dbReference type="UniPathway" id="UPA00617">
    <property type="reaction ID" value="UER00669"/>
</dbReference>
<dbReference type="Gene3D" id="3.30.1180.20">
    <property type="entry name" value="Dihydroxyacetone kinase, domain 2"/>
    <property type="match status" value="1"/>
</dbReference>
<evidence type="ECO:0000256" key="11">
    <source>
        <dbReference type="SAM" id="MobiDB-lite"/>
    </source>
</evidence>
<evidence type="ECO:0000259" key="13">
    <source>
        <dbReference type="PROSITE" id="PS51481"/>
    </source>
</evidence>
<keyword evidence="4" id="KW-0808">Transferase</keyword>
<evidence type="ECO:0000256" key="4">
    <source>
        <dbReference type="ARBA" id="ARBA00022679"/>
    </source>
</evidence>
<dbReference type="GO" id="GO:0004371">
    <property type="term" value="F:glycerone kinase activity"/>
    <property type="evidence" value="ECO:0007669"/>
    <property type="project" value="UniProtKB-EC"/>
</dbReference>
<dbReference type="InterPro" id="IPR004006">
    <property type="entry name" value="DhaK_dom"/>
</dbReference>
<dbReference type="AlphaFoldDB" id="A0A369K6X1"/>
<dbReference type="GO" id="GO:0005524">
    <property type="term" value="F:ATP binding"/>
    <property type="evidence" value="ECO:0007669"/>
    <property type="project" value="UniProtKB-KW"/>
</dbReference>
<evidence type="ECO:0000313" key="14">
    <source>
        <dbReference type="EMBL" id="RDB27554.1"/>
    </source>
</evidence>
<keyword evidence="5" id="KW-0547">Nucleotide-binding</keyword>
<reference evidence="14" key="1">
    <citation type="submission" date="2018-04" db="EMBL/GenBank/DDBJ databases">
        <title>Whole genome sequencing of Hypsizygus marmoreus.</title>
        <authorList>
            <person name="Choi I.-G."/>
            <person name="Min B."/>
            <person name="Kim J.-G."/>
            <person name="Kim S."/>
            <person name="Oh Y.-L."/>
            <person name="Kong W.-S."/>
            <person name="Park H."/>
            <person name="Jeong J."/>
            <person name="Song E.-S."/>
        </authorList>
    </citation>
    <scope>NUCLEOTIDE SEQUENCE [LARGE SCALE GENOMIC DNA]</scope>
    <source>
        <strain evidence="14">51987-8</strain>
    </source>
</reference>
<dbReference type="Gene3D" id="1.25.40.340">
    <property type="match status" value="1"/>
</dbReference>
<evidence type="ECO:0000256" key="7">
    <source>
        <dbReference type="ARBA" id="ARBA00022798"/>
    </source>
</evidence>
<evidence type="ECO:0000256" key="2">
    <source>
        <dbReference type="ARBA" id="ARBA00004778"/>
    </source>
</evidence>
<dbReference type="GO" id="GO:0005829">
    <property type="term" value="C:cytosol"/>
    <property type="evidence" value="ECO:0007669"/>
    <property type="project" value="TreeGrafter"/>
</dbReference>
<comment type="similarity">
    <text evidence="3">Belongs to the dihydroxyacetone kinase (DAK) family.</text>
</comment>
<keyword evidence="8" id="KW-0067">ATP-binding</keyword>
<dbReference type="STRING" id="39966.A0A369K6X1"/>
<dbReference type="GO" id="GO:0050354">
    <property type="term" value="F:triokinase activity"/>
    <property type="evidence" value="ECO:0007669"/>
    <property type="project" value="UniProtKB-EC"/>
</dbReference>
<feature type="region of interest" description="Disordered" evidence="11">
    <location>
        <begin position="409"/>
        <end position="433"/>
    </location>
</feature>
<dbReference type="GO" id="GO:0019588">
    <property type="term" value="P:anaerobic glycerol catabolic process"/>
    <property type="evidence" value="ECO:0007669"/>
    <property type="project" value="UniProtKB-UniPathway"/>
</dbReference>
<evidence type="ECO:0000256" key="5">
    <source>
        <dbReference type="ARBA" id="ARBA00022741"/>
    </source>
</evidence>
<dbReference type="Pfam" id="PF02734">
    <property type="entry name" value="Dak2"/>
    <property type="match status" value="1"/>
</dbReference>
<dbReference type="PROSITE" id="PS51480">
    <property type="entry name" value="DHAL"/>
    <property type="match status" value="1"/>
</dbReference>
<evidence type="ECO:0000256" key="10">
    <source>
        <dbReference type="ARBA" id="ARBA00048898"/>
    </source>
</evidence>
<evidence type="ECO:0000256" key="8">
    <source>
        <dbReference type="ARBA" id="ARBA00022840"/>
    </source>
</evidence>
<dbReference type="Pfam" id="PF02733">
    <property type="entry name" value="Dak1"/>
    <property type="match status" value="1"/>
</dbReference>
<feature type="domain" description="DhaL" evidence="12">
    <location>
        <begin position="446"/>
        <end position="647"/>
    </location>
</feature>
<dbReference type="Proteomes" id="UP000076154">
    <property type="component" value="Unassembled WGS sequence"/>
</dbReference>
<evidence type="ECO:0000256" key="3">
    <source>
        <dbReference type="ARBA" id="ARBA00008757"/>
    </source>
</evidence>
<feature type="domain" description="DhaK" evidence="13">
    <location>
        <begin position="9"/>
        <end position="397"/>
    </location>
</feature>
<dbReference type="PANTHER" id="PTHR28629:SF14">
    <property type="entry name" value="DIHYDROXYACETONE KINASE 1"/>
    <property type="match status" value="1"/>
</dbReference>
<protein>
    <submittedName>
        <fullName evidence="14">Dihydroxyacetone kinase 1</fullName>
    </submittedName>
</protein>
<keyword evidence="15" id="KW-1185">Reference proteome</keyword>
<dbReference type="PROSITE" id="PS51481">
    <property type="entry name" value="DHAK"/>
    <property type="match status" value="1"/>
</dbReference>
<comment type="function">
    <text evidence="1">Catalyzes both the phosphorylation of dihydroxyacetone and of glyceraldehyde.</text>
</comment>
<dbReference type="PANTHER" id="PTHR28629">
    <property type="entry name" value="TRIOKINASE/FMN CYCLASE"/>
    <property type="match status" value="1"/>
</dbReference>
<dbReference type="FunFam" id="1.25.40.340:FF:000001">
    <property type="entry name" value="Dihydroxyacetone kinase 1"/>
    <property type="match status" value="1"/>
</dbReference>
<sequence length="656" mass="69400">MSTKHIFNSADGLVLKALRGAVALNPALRLHAPSKIVYLAPGSHSPRDAVPIVAVISGGGAGHEPAHAGYTGRGMLAASVSGDIFASPSAKQILQTIQLASYGTNAVQDGVHHAHRDVLVIINNYTGDRLNFGLAIEKTLASSPHVRIESVVVADDVSLLHAASSGSNPSQSRKTLVGARGLAGNILVCKILGAFAERGENLARVKALGDAVVHNLASIGIGLEHCHVPGRDSAVSHATRMAEDECEIGLGLHNEPGVMRKRMKGPEKVVEEMLRLIMSSRDGTGHEGFIQLAAQEEDKSNGTDDVVLFTNNLGGMSQLEMGAILDEVLSQLGTTGLYPVRIYLSAYMTSLNAPGFSISLLNLSGVSRTLESRSDWNSTTPVSIPGLLDDPTEALAWVGVRCHWPMKGQVRKPHEEEPSSSRSNTVAGVEEESLISRGDVPDASWVAMKRAIRAACEAVIRVEKDLTYFDTVLGDGDCGMTFSAGARAILTFLDDTNVESITWNVADLVRRFGDILEDSMGGTSGALFAIFFTAFSSALRDLNDPPASTKDWGVAVRKGLDALSKHTPAKPGDRTLVDALAPFCAALTDGKTLEQAVDAARVGADSTKTMHPVLGRAAYVTLTENVGELPPDPGAWGVVAIVDGLRRGMMSEDVSF</sequence>
<name>A0A369K6X1_HYPMA</name>
<dbReference type="InterPro" id="IPR036117">
    <property type="entry name" value="DhaL_dom_sf"/>
</dbReference>
<keyword evidence="7" id="KW-0319">Glycerol metabolism</keyword>
<dbReference type="SUPFAM" id="SSF82549">
    <property type="entry name" value="DAK1/DegV-like"/>
    <property type="match status" value="1"/>
</dbReference>
<evidence type="ECO:0000313" key="15">
    <source>
        <dbReference type="Proteomes" id="UP000076154"/>
    </source>
</evidence>
<accession>A0A369K6X1</accession>
<dbReference type="SMART" id="SM01120">
    <property type="entry name" value="Dak2"/>
    <property type="match status" value="1"/>
</dbReference>
<comment type="catalytic activity">
    <reaction evidence="9">
        <text>D-glyceraldehyde + ATP = D-glyceraldehyde 3-phosphate + ADP + H(+)</text>
        <dbReference type="Rhea" id="RHEA:13941"/>
        <dbReference type="ChEBI" id="CHEBI:15378"/>
        <dbReference type="ChEBI" id="CHEBI:17378"/>
        <dbReference type="ChEBI" id="CHEBI:30616"/>
        <dbReference type="ChEBI" id="CHEBI:59776"/>
        <dbReference type="ChEBI" id="CHEBI:456216"/>
        <dbReference type="EC" id="2.7.1.28"/>
    </reaction>
</comment>